<dbReference type="InParanoid" id="A0A251U2I1"/>
<dbReference type="InterPro" id="IPR038928">
    <property type="entry name" value="LAZY1"/>
</dbReference>
<evidence type="ECO:0000313" key="1">
    <source>
        <dbReference type="EMBL" id="OTG17249.1"/>
    </source>
</evidence>
<evidence type="ECO:0000313" key="2">
    <source>
        <dbReference type="Proteomes" id="UP000215914"/>
    </source>
</evidence>
<reference evidence="2" key="1">
    <citation type="journal article" date="2017" name="Nature">
        <title>The sunflower genome provides insights into oil metabolism, flowering and Asterid evolution.</title>
        <authorList>
            <person name="Badouin H."/>
            <person name="Gouzy J."/>
            <person name="Grassa C.J."/>
            <person name="Murat F."/>
            <person name="Staton S.E."/>
            <person name="Cottret L."/>
            <person name="Lelandais-Briere C."/>
            <person name="Owens G.L."/>
            <person name="Carrere S."/>
            <person name="Mayjonade B."/>
            <person name="Legrand L."/>
            <person name="Gill N."/>
            <person name="Kane N.C."/>
            <person name="Bowers J.E."/>
            <person name="Hubner S."/>
            <person name="Bellec A."/>
            <person name="Berard A."/>
            <person name="Berges H."/>
            <person name="Blanchet N."/>
            <person name="Boniface M.C."/>
            <person name="Brunel D."/>
            <person name="Catrice O."/>
            <person name="Chaidir N."/>
            <person name="Claudel C."/>
            <person name="Donnadieu C."/>
            <person name="Faraut T."/>
            <person name="Fievet G."/>
            <person name="Helmstetter N."/>
            <person name="King M."/>
            <person name="Knapp S.J."/>
            <person name="Lai Z."/>
            <person name="Le Paslier M.C."/>
            <person name="Lippi Y."/>
            <person name="Lorenzon L."/>
            <person name="Mandel J.R."/>
            <person name="Marage G."/>
            <person name="Marchand G."/>
            <person name="Marquand E."/>
            <person name="Bret-Mestries E."/>
            <person name="Morien E."/>
            <person name="Nambeesan S."/>
            <person name="Nguyen T."/>
            <person name="Pegot-Espagnet P."/>
            <person name="Pouilly N."/>
            <person name="Raftis F."/>
            <person name="Sallet E."/>
            <person name="Schiex T."/>
            <person name="Thomas J."/>
            <person name="Vandecasteele C."/>
            <person name="Vares D."/>
            <person name="Vear F."/>
            <person name="Vautrin S."/>
            <person name="Crespi M."/>
            <person name="Mangin B."/>
            <person name="Burke J.M."/>
            <person name="Salse J."/>
            <person name="Munos S."/>
            <person name="Vincourt P."/>
            <person name="Rieseberg L.H."/>
            <person name="Langlade N.B."/>
        </authorList>
    </citation>
    <scope>NUCLEOTIDE SEQUENCE [LARGE SCALE GENOMIC DNA]</scope>
    <source>
        <strain evidence="2">cv. SF193</strain>
    </source>
</reference>
<keyword evidence="2" id="KW-1185">Reference proteome</keyword>
<dbReference type="GO" id="GO:2000012">
    <property type="term" value="P:regulation of auxin polar transport"/>
    <property type="evidence" value="ECO:0007669"/>
    <property type="project" value="InterPro"/>
</dbReference>
<dbReference type="GO" id="GO:0009630">
    <property type="term" value="P:gravitropism"/>
    <property type="evidence" value="ECO:0007669"/>
    <property type="project" value="InterPro"/>
</dbReference>
<name>A0A251U2I1_HELAN</name>
<dbReference type="Proteomes" id="UP000215914">
    <property type="component" value="Chromosome 8"/>
</dbReference>
<dbReference type="PANTHER" id="PTHR34959">
    <property type="entry name" value="PROTEIN LAZY 1"/>
    <property type="match status" value="1"/>
</dbReference>
<gene>
    <name evidence="1" type="ORF">HannXRQ_Chr08g0209931</name>
</gene>
<sequence>MYISNFFRSPIFPTTLSTGHHHPPPPEGKENAAVVCPLQDYLFGSVIELSETVTVKKEKEHRTSLGELFQRTKTVEEVTTGGKVNKTEKIKEKETEKSAVCLMKKILKGRTHYSSSKHSSADKKPRKILQMFHRKVHPEGVAVEPKSENHLKHATEGNFVQEYKNKNQMLFEDDKLFPKKGTNCTSSHMPSDCCMNDSDGNRECWINSDADCKHANIHHLSSHKHTHTHTHTHTHIYVYL</sequence>
<proteinExistence type="predicted"/>
<organism evidence="1 2">
    <name type="scientific">Helianthus annuus</name>
    <name type="common">Common sunflower</name>
    <dbReference type="NCBI Taxonomy" id="4232"/>
    <lineage>
        <taxon>Eukaryota</taxon>
        <taxon>Viridiplantae</taxon>
        <taxon>Streptophyta</taxon>
        <taxon>Embryophyta</taxon>
        <taxon>Tracheophyta</taxon>
        <taxon>Spermatophyta</taxon>
        <taxon>Magnoliopsida</taxon>
        <taxon>eudicotyledons</taxon>
        <taxon>Gunneridae</taxon>
        <taxon>Pentapetalae</taxon>
        <taxon>asterids</taxon>
        <taxon>campanulids</taxon>
        <taxon>Asterales</taxon>
        <taxon>Asteraceae</taxon>
        <taxon>Asteroideae</taxon>
        <taxon>Heliantheae alliance</taxon>
        <taxon>Heliantheae</taxon>
        <taxon>Helianthus</taxon>
    </lineage>
</organism>
<protein>
    <submittedName>
        <fullName evidence="1">Uncharacterized protein</fullName>
    </submittedName>
</protein>
<dbReference type="AlphaFoldDB" id="A0A251U2I1"/>
<dbReference type="EMBL" id="CM007897">
    <property type="protein sequence ID" value="OTG17249.1"/>
    <property type="molecule type" value="Genomic_DNA"/>
</dbReference>
<accession>A0A251U2I1</accession>
<dbReference type="PANTHER" id="PTHR34959:SF11">
    <property type="match status" value="1"/>
</dbReference>